<evidence type="ECO:0000313" key="1">
    <source>
        <dbReference type="EMBL" id="ARB12244.1"/>
    </source>
</evidence>
<dbReference type="Proteomes" id="UP000436609">
    <property type="component" value="Segment"/>
</dbReference>
<dbReference type="EMBL" id="KX765865">
    <property type="protein sequence ID" value="ARB12244.1"/>
    <property type="molecule type" value="Genomic_DNA"/>
</dbReference>
<keyword evidence="2" id="KW-1185">Reference proteome</keyword>
<protein>
    <submittedName>
        <fullName evidence="1">Tail fibers protein</fullName>
    </submittedName>
</protein>
<dbReference type="Gene3D" id="3.30.2020.50">
    <property type="match status" value="1"/>
</dbReference>
<evidence type="ECO:0000313" key="2">
    <source>
        <dbReference type="Proteomes" id="UP000436609"/>
    </source>
</evidence>
<organism evidence="1 2">
    <name type="scientific">Salmonella phage ST-W77</name>
    <dbReference type="NCBI Taxonomy" id="1897742"/>
    <lineage>
        <taxon>Viruses</taxon>
        <taxon>Duplodnaviria</taxon>
        <taxon>Heunggongvirae</taxon>
        <taxon>Uroviricota</taxon>
        <taxon>Caudoviricetes</taxon>
        <taxon>Pantevenvirales</taxon>
        <taxon>Ackermannviridae</taxon>
        <taxon>Cvivirinae</taxon>
        <taxon>Kuttervirus</taxon>
        <taxon>Kuttervirus STW77</taxon>
    </lineage>
</organism>
<name>A0A678PBG2_9CAUD</name>
<reference evidence="1 2" key="1">
    <citation type="submission" date="2016-08" db="EMBL/GenBank/DDBJ databases">
        <title>Isolation and characterization of lytic bacteriophages ST-W77 which highly virulent against several Salmonella enteritica subsp. Typhimurium.</title>
        <authorList>
            <person name="Korbsrisate S."/>
            <person name="Supokaivanich R."/>
        </authorList>
    </citation>
    <scope>NUCLEOTIDE SEQUENCE [LARGE SCALE GENOMIC DNA]</scope>
</reference>
<sequence>MISQFNQPRGSTSIEVNKQSIARNFGVKEDEVIYFTVGIDLSGFKVIYDESTQRLILFLQVLFQERLR</sequence>
<proteinExistence type="predicted"/>
<gene>
    <name evidence="1" type="ORF">STW77_0094</name>
</gene>
<accession>A0A678PBG2</accession>